<organism evidence="1 2">
    <name type="scientific">Mycolicibacillus koreensis</name>
    <dbReference type="NCBI Taxonomy" id="1069220"/>
    <lineage>
        <taxon>Bacteria</taxon>
        <taxon>Bacillati</taxon>
        <taxon>Actinomycetota</taxon>
        <taxon>Actinomycetes</taxon>
        <taxon>Mycobacteriales</taxon>
        <taxon>Mycobacteriaceae</taxon>
        <taxon>Mycolicibacillus</taxon>
    </lineage>
</organism>
<dbReference type="EMBL" id="NCXO01000032">
    <property type="protein sequence ID" value="OSC32811.1"/>
    <property type="molecule type" value="Genomic_DNA"/>
</dbReference>
<keyword evidence="2" id="KW-1185">Reference proteome</keyword>
<proteinExistence type="predicted"/>
<reference evidence="1 2" key="1">
    <citation type="submission" date="2017-04" db="EMBL/GenBank/DDBJ databases">
        <title>The new phylogeny of genus Mycobacterium.</title>
        <authorList>
            <person name="Tortoli E."/>
            <person name="Trovato A."/>
            <person name="Cirillo D.M."/>
        </authorList>
    </citation>
    <scope>NUCLEOTIDE SEQUENCE [LARGE SCALE GENOMIC DNA]</scope>
    <source>
        <strain evidence="1 2">KCTC 19819</strain>
    </source>
</reference>
<dbReference type="Proteomes" id="UP000193577">
    <property type="component" value="Unassembled WGS sequence"/>
</dbReference>
<evidence type="ECO:0000313" key="1">
    <source>
        <dbReference type="EMBL" id="OSC32811.1"/>
    </source>
</evidence>
<gene>
    <name evidence="1" type="ORF">B8W67_13740</name>
</gene>
<protein>
    <submittedName>
        <fullName evidence="1">Uncharacterized protein</fullName>
    </submittedName>
</protein>
<evidence type="ECO:0000313" key="2">
    <source>
        <dbReference type="Proteomes" id="UP000193577"/>
    </source>
</evidence>
<accession>A0AA91PD23</accession>
<comment type="caution">
    <text evidence="1">The sequence shown here is derived from an EMBL/GenBank/DDBJ whole genome shotgun (WGS) entry which is preliminary data.</text>
</comment>
<name>A0AA91PD23_9MYCO</name>
<sequence>MSDIGSSYEVHPDADEHGRVAFTAGPWVAFQYHASYTAPRRDNYEGALDDLAAGYLSKVVLGYGALEDTWVFGIRTED</sequence>
<dbReference type="AlphaFoldDB" id="A0AA91PD23"/>